<keyword evidence="4" id="KW-0812">Transmembrane</keyword>
<sequence>MPNIPEHRNFAEFTYSNNTANSSNSSQSSLALPFGAVFVLSTVGALLFAVGRKQRIFGEDRNEHEVKQVEKLKLGFVAEIESNFNLPRNILKSTAQALDSTMQMTASQFKSSFSIPNLENDEKINASVPHLPPLTPLTICTRNHSDIFFEPRSSDTSKKIVAVPRRKQSMTIDASIFSSNCRESVTVNPRSTSFLAQQEKDKDSFLTKEYTQEELFSASQALDTSTNSSMTSVSVMSARIMTYRVVEPWEPQRFDELDLHVGEIVHVYQIYKDGWCEGFVDGAEEDEGAFPRICLSEFTLSIGELDTAGNNSEKIGESEKLSDNEFFSDTTQDLETTADGTQPNLEFLESPEQSSSS</sequence>
<feature type="transmembrane region" description="Helical" evidence="4">
    <location>
        <begin position="30"/>
        <end position="51"/>
    </location>
</feature>
<feature type="compositionally biased region" description="Polar residues" evidence="3">
    <location>
        <begin position="325"/>
        <end position="344"/>
    </location>
</feature>
<dbReference type="AlphaFoldDB" id="A0AAD5SSB5"/>
<accession>A0AAD5SSB5</accession>
<dbReference type="SMART" id="SM00326">
    <property type="entry name" value="SH3"/>
    <property type="match status" value="1"/>
</dbReference>
<evidence type="ECO:0000256" key="3">
    <source>
        <dbReference type="SAM" id="MobiDB-lite"/>
    </source>
</evidence>
<keyword evidence="7" id="KW-1185">Reference proteome</keyword>
<feature type="compositionally biased region" description="Basic and acidic residues" evidence="3">
    <location>
        <begin position="314"/>
        <end position="323"/>
    </location>
</feature>
<name>A0AAD5SSB5_9FUNG</name>
<dbReference type="EMBL" id="JADGJH010002368">
    <property type="protein sequence ID" value="KAJ3099120.1"/>
    <property type="molecule type" value="Genomic_DNA"/>
</dbReference>
<dbReference type="InterPro" id="IPR001452">
    <property type="entry name" value="SH3_domain"/>
</dbReference>
<dbReference type="SUPFAM" id="SSF50044">
    <property type="entry name" value="SH3-domain"/>
    <property type="match status" value="1"/>
</dbReference>
<evidence type="ECO:0000256" key="2">
    <source>
        <dbReference type="PROSITE-ProRule" id="PRU00192"/>
    </source>
</evidence>
<evidence type="ECO:0000313" key="6">
    <source>
        <dbReference type="EMBL" id="KAJ3099120.1"/>
    </source>
</evidence>
<dbReference type="Gene3D" id="2.30.30.40">
    <property type="entry name" value="SH3 Domains"/>
    <property type="match status" value="1"/>
</dbReference>
<proteinExistence type="predicted"/>
<keyword evidence="4" id="KW-0472">Membrane</keyword>
<keyword evidence="4" id="KW-1133">Transmembrane helix</keyword>
<organism evidence="6 7">
    <name type="scientific">Physocladia obscura</name>
    <dbReference type="NCBI Taxonomy" id="109957"/>
    <lineage>
        <taxon>Eukaryota</taxon>
        <taxon>Fungi</taxon>
        <taxon>Fungi incertae sedis</taxon>
        <taxon>Chytridiomycota</taxon>
        <taxon>Chytridiomycota incertae sedis</taxon>
        <taxon>Chytridiomycetes</taxon>
        <taxon>Chytridiales</taxon>
        <taxon>Chytriomycetaceae</taxon>
        <taxon>Physocladia</taxon>
    </lineage>
</organism>
<feature type="domain" description="SH3" evidence="5">
    <location>
        <begin position="238"/>
        <end position="300"/>
    </location>
</feature>
<dbReference type="PROSITE" id="PS50002">
    <property type="entry name" value="SH3"/>
    <property type="match status" value="1"/>
</dbReference>
<evidence type="ECO:0000259" key="5">
    <source>
        <dbReference type="PROSITE" id="PS50002"/>
    </source>
</evidence>
<protein>
    <recommendedName>
        <fullName evidence="5">SH3 domain-containing protein</fullName>
    </recommendedName>
</protein>
<dbReference type="InterPro" id="IPR036028">
    <property type="entry name" value="SH3-like_dom_sf"/>
</dbReference>
<gene>
    <name evidence="6" type="ORF">HK100_004951</name>
</gene>
<evidence type="ECO:0000256" key="4">
    <source>
        <dbReference type="SAM" id="Phobius"/>
    </source>
</evidence>
<evidence type="ECO:0000256" key="1">
    <source>
        <dbReference type="ARBA" id="ARBA00022443"/>
    </source>
</evidence>
<keyword evidence="1 2" id="KW-0728">SH3 domain</keyword>
<comment type="caution">
    <text evidence="6">The sequence shown here is derived from an EMBL/GenBank/DDBJ whole genome shotgun (WGS) entry which is preliminary data.</text>
</comment>
<evidence type="ECO:0000313" key="7">
    <source>
        <dbReference type="Proteomes" id="UP001211907"/>
    </source>
</evidence>
<dbReference type="Proteomes" id="UP001211907">
    <property type="component" value="Unassembled WGS sequence"/>
</dbReference>
<reference evidence="6" key="1">
    <citation type="submission" date="2020-05" db="EMBL/GenBank/DDBJ databases">
        <title>Phylogenomic resolution of chytrid fungi.</title>
        <authorList>
            <person name="Stajich J.E."/>
            <person name="Amses K."/>
            <person name="Simmons R."/>
            <person name="Seto K."/>
            <person name="Myers J."/>
            <person name="Bonds A."/>
            <person name="Quandt C.A."/>
            <person name="Barry K."/>
            <person name="Liu P."/>
            <person name="Grigoriev I."/>
            <person name="Longcore J.E."/>
            <person name="James T.Y."/>
        </authorList>
    </citation>
    <scope>NUCLEOTIDE SEQUENCE</scope>
    <source>
        <strain evidence="6">JEL0513</strain>
    </source>
</reference>
<feature type="region of interest" description="Disordered" evidence="3">
    <location>
        <begin position="309"/>
        <end position="357"/>
    </location>
</feature>